<protein>
    <recommendedName>
        <fullName evidence="4">Methyl-accepting transducer domain-containing protein</fullName>
    </recommendedName>
</protein>
<dbReference type="Proteomes" id="UP000273734">
    <property type="component" value="Unassembled WGS sequence"/>
</dbReference>
<organism evidence="2 3">
    <name type="scientific">Burkholderia ubonensis</name>
    <dbReference type="NCBI Taxonomy" id="101571"/>
    <lineage>
        <taxon>Bacteria</taxon>
        <taxon>Pseudomonadati</taxon>
        <taxon>Pseudomonadota</taxon>
        <taxon>Betaproteobacteria</taxon>
        <taxon>Burkholderiales</taxon>
        <taxon>Burkholderiaceae</taxon>
        <taxon>Burkholderia</taxon>
        <taxon>Burkholderia cepacia complex</taxon>
    </lineage>
</organism>
<accession>A0AB74DDD6</accession>
<dbReference type="AlphaFoldDB" id="A0AB74DDD6"/>
<evidence type="ECO:0008006" key="4">
    <source>
        <dbReference type="Google" id="ProtNLM"/>
    </source>
</evidence>
<feature type="region of interest" description="Disordered" evidence="1">
    <location>
        <begin position="58"/>
        <end position="84"/>
    </location>
</feature>
<feature type="region of interest" description="Disordered" evidence="1">
    <location>
        <begin position="1"/>
        <end position="21"/>
    </location>
</feature>
<proteinExistence type="predicted"/>
<evidence type="ECO:0000256" key="1">
    <source>
        <dbReference type="SAM" id="MobiDB-lite"/>
    </source>
</evidence>
<evidence type="ECO:0000313" key="2">
    <source>
        <dbReference type="EMBL" id="RQP79974.1"/>
    </source>
</evidence>
<name>A0AB74DDD6_9BURK</name>
<reference evidence="2 3" key="1">
    <citation type="submission" date="2018-08" db="EMBL/GenBank/DDBJ databases">
        <title>Comparative analysis of Burkholderia isolates from Puerto Rico.</title>
        <authorList>
            <person name="Hall C."/>
            <person name="Sahl J."/>
            <person name="Wagner D."/>
        </authorList>
    </citation>
    <scope>NUCLEOTIDE SEQUENCE [LARGE SCALE GENOMIC DNA]</scope>
    <source>
        <strain evidence="2 3">Bp8964</strain>
    </source>
</reference>
<comment type="caution">
    <text evidence="2">The sequence shown here is derived from an EMBL/GenBank/DDBJ whole genome shotgun (WGS) entry which is preliminary data.</text>
</comment>
<gene>
    <name evidence="2" type="ORF">DF015_10550</name>
</gene>
<evidence type="ECO:0000313" key="3">
    <source>
        <dbReference type="Proteomes" id="UP000273734"/>
    </source>
</evidence>
<sequence>MTTHRTASRYRMSQGRRDGSPAGLALLDHAAKVIDQVNRRAHEMSDYVAGARGHRVSAAAAGTGTRQVARSAEQALTERRDSDP</sequence>
<dbReference type="EMBL" id="QTNY01000006">
    <property type="protein sequence ID" value="RQP79974.1"/>
    <property type="molecule type" value="Genomic_DNA"/>
</dbReference>